<proteinExistence type="predicted"/>
<accession>A0A176RZA6</accession>
<dbReference type="Proteomes" id="UP000076962">
    <property type="component" value="Unassembled WGS sequence"/>
</dbReference>
<dbReference type="GO" id="GO:0005509">
    <property type="term" value="F:calcium ion binding"/>
    <property type="evidence" value="ECO:0007669"/>
    <property type="project" value="InterPro"/>
</dbReference>
<protein>
    <submittedName>
        <fullName evidence="1">Ig family protein</fullName>
    </submittedName>
</protein>
<comment type="caution">
    <text evidence="1">The sequence shown here is derived from an EMBL/GenBank/DDBJ whole genome shotgun (WGS) entry which is preliminary data.</text>
</comment>
<sequence>MDIITHFEATVTAQDSTVLLSGTVDKTIKGEYDLLKTELVDGTITNNTHWTANKRSLPIEGLFALDEIFDNVTFVPDVPEVGDISFPDGVVGHSYRFTIEPNSGTPPYQFSLISGSLPDGLTLNGESGLIQGTPSERGSAQLTVQVTDATGDVVEIKGVLNVFGVLTVGTHA</sequence>
<evidence type="ECO:0000313" key="1">
    <source>
        <dbReference type="EMBL" id="OAD21008.1"/>
    </source>
</evidence>
<dbReference type="InterPro" id="IPR013783">
    <property type="entry name" value="Ig-like_fold"/>
</dbReference>
<dbReference type="Gene3D" id="2.60.40.10">
    <property type="entry name" value="Immunoglobulins"/>
    <property type="match status" value="1"/>
</dbReference>
<dbReference type="GO" id="GO:0016020">
    <property type="term" value="C:membrane"/>
    <property type="evidence" value="ECO:0007669"/>
    <property type="project" value="InterPro"/>
</dbReference>
<feature type="non-terminal residue" evidence="1">
    <location>
        <position position="172"/>
    </location>
</feature>
<keyword evidence="2" id="KW-1185">Reference proteome</keyword>
<evidence type="ECO:0000313" key="2">
    <source>
        <dbReference type="Proteomes" id="UP000076962"/>
    </source>
</evidence>
<organism evidence="1 2">
    <name type="scientific">Candidatus Thiomargarita nelsonii</name>
    <dbReference type="NCBI Taxonomy" id="1003181"/>
    <lineage>
        <taxon>Bacteria</taxon>
        <taxon>Pseudomonadati</taxon>
        <taxon>Pseudomonadota</taxon>
        <taxon>Gammaproteobacteria</taxon>
        <taxon>Thiotrichales</taxon>
        <taxon>Thiotrichaceae</taxon>
        <taxon>Thiomargarita</taxon>
    </lineage>
</organism>
<dbReference type="EMBL" id="LUTY01001944">
    <property type="protein sequence ID" value="OAD21008.1"/>
    <property type="molecule type" value="Genomic_DNA"/>
</dbReference>
<dbReference type="InterPro" id="IPR015919">
    <property type="entry name" value="Cadherin-like_sf"/>
</dbReference>
<dbReference type="Pfam" id="PF05345">
    <property type="entry name" value="He_PIG"/>
    <property type="match status" value="1"/>
</dbReference>
<reference evidence="1 2" key="1">
    <citation type="submission" date="2016-05" db="EMBL/GenBank/DDBJ databases">
        <title>Single-cell genome of chain-forming Candidatus Thiomargarita nelsonii and comparison to other large sulfur-oxidizing bacteria.</title>
        <authorList>
            <person name="Winkel M."/>
            <person name="Salman V."/>
            <person name="Woyke T."/>
            <person name="Schulz-Vogt H."/>
            <person name="Richter M."/>
            <person name="Flood B."/>
            <person name="Bailey J."/>
            <person name="Amann R."/>
            <person name="Mussmann M."/>
        </authorList>
    </citation>
    <scope>NUCLEOTIDE SEQUENCE [LARGE SCALE GENOMIC DNA]</scope>
    <source>
        <strain evidence="1 2">THI036</strain>
    </source>
</reference>
<dbReference type="AlphaFoldDB" id="A0A176RZA6"/>
<name>A0A176RZA6_9GAMM</name>
<gene>
    <name evidence="1" type="ORF">THIOM_003244</name>
</gene>
<dbReference type="SUPFAM" id="SSF49313">
    <property type="entry name" value="Cadherin-like"/>
    <property type="match status" value="1"/>
</dbReference>